<comment type="caution">
    <text evidence="1">The sequence shown here is derived from an EMBL/GenBank/DDBJ whole genome shotgun (WGS) entry which is preliminary data.</text>
</comment>
<dbReference type="AlphaFoldDB" id="A0AA39NXD4"/>
<gene>
    <name evidence="1" type="ORF">IW261DRAFT_1423552</name>
</gene>
<name>A0AA39NXD4_9AGAR</name>
<evidence type="ECO:0000313" key="1">
    <source>
        <dbReference type="EMBL" id="KAK0473641.1"/>
    </source>
</evidence>
<dbReference type="EMBL" id="JAUEPR010000032">
    <property type="protein sequence ID" value="KAK0473641.1"/>
    <property type="molecule type" value="Genomic_DNA"/>
</dbReference>
<organism evidence="1 2">
    <name type="scientific">Armillaria novae-zelandiae</name>
    <dbReference type="NCBI Taxonomy" id="153914"/>
    <lineage>
        <taxon>Eukaryota</taxon>
        <taxon>Fungi</taxon>
        <taxon>Dikarya</taxon>
        <taxon>Basidiomycota</taxon>
        <taxon>Agaricomycotina</taxon>
        <taxon>Agaricomycetes</taxon>
        <taxon>Agaricomycetidae</taxon>
        <taxon>Agaricales</taxon>
        <taxon>Marasmiineae</taxon>
        <taxon>Physalacriaceae</taxon>
        <taxon>Armillaria</taxon>
    </lineage>
</organism>
<keyword evidence="2" id="KW-1185">Reference proteome</keyword>
<protein>
    <submittedName>
        <fullName evidence="1">Uncharacterized protein</fullName>
    </submittedName>
</protein>
<dbReference type="Proteomes" id="UP001175227">
    <property type="component" value="Unassembled WGS sequence"/>
</dbReference>
<proteinExistence type="predicted"/>
<sequence length="227" mass="25834">MPLKRLRTLCPLTIILISFPCNNEFLALQYLWMMLLWPAVTQTANSEGKILTFDVDLCPVVPSRMEISLLSVPVPLCKCTMQLHLSKFLNGQKENYFQFIIPNIAGGTEHYLTMAEDINNHYGVVITHGLEEEDDDRQEKLHQSFFKENVAKVHSWNDLVLMTTVKHCHETGLYKDAPEAHPAYRTTPSLCAHSLLEPYNYHLYPNCLGRTFSVSCEFLGSGIGNVM</sequence>
<evidence type="ECO:0000313" key="2">
    <source>
        <dbReference type="Proteomes" id="UP001175227"/>
    </source>
</evidence>
<reference evidence="1" key="1">
    <citation type="submission" date="2023-06" db="EMBL/GenBank/DDBJ databases">
        <authorList>
            <consortium name="Lawrence Berkeley National Laboratory"/>
            <person name="Ahrendt S."/>
            <person name="Sahu N."/>
            <person name="Indic B."/>
            <person name="Wong-Bajracharya J."/>
            <person name="Merenyi Z."/>
            <person name="Ke H.-M."/>
            <person name="Monk M."/>
            <person name="Kocsube S."/>
            <person name="Drula E."/>
            <person name="Lipzen A."/>
            <person name="Balint B."/>
            <person name="Henrissat B."/>
            <person name="Andreopoulos B."/>
            <person name="Martin F.M."/>
            <person name="Harder C.B."/>
            <person name="Rigling D."/>
            <person name="Ford K.L."/>
            <person name="Foster G.D."/>
            <person name="Pangilinan J."/>
            <person name="Papanicolaou A."/>
            <person name="Barry K."/>
            <person name="LaButti K."/>
            <person name="Viragh M."/>
            <person name="Koriabine M."/>
            <person name="Yan M."/>
            <person name="Riley R."/>
            <person name="Champramary S."/>
            <person name="Plett K.L."/>
            <person name="Tsai I.J."/>
            <person name="Slot J."/>
            <person name="Sipos G."/>
            <person name="Plett J."/>
            <person name="Nagy L.G."/>
            <person name="Grigoriev I.V."/>
        </authorList>
    </citation>
    <scope>NUCLEOTIDE SEQUENCE</scope>
    <source>
        <strain evidence="1">ICMP 16352</strain>
    </source>
</reference>
<accession>A0AA39NXD4</accession>